<dbReference type="InterPro" id="IPR048126">
    <property type="entry name" value="Toxin_VasX"/>
</dbReference>
<dbReference type="EMBL" id="WHUF01000007">
    <property type="protein sequence ID" value="MQA22814.1"/>
    <property type="molecule type" value="Genomic_DNA"/>
</dbReference>
<feature type="transmembrane region" description="Helical" evidence="1">
    <location>
        <begin position="878"/>
        <end position="901"/>
    </location>
</feature>
<organism evidence="3 4">
    <name type="scientific">Rugamonas rivuli</name>
    <dbReference type="NCBI Taxonomy" id="2743358"/>
    <lineage>
        <taxon>Bacteria</taxon>
        <taxon>Pseudomonadati</taxon>
        <taxon>Pseudomonadota</taxon>
        <taxon>Betaproteobacteria</taxon>
        <taxon>Burkholderiales</taxon>
        <taxon>Oxalobacteraceae</taxon>
        <taxon>Telluria group</taxon>
        <taxon>Rugamonas</taxon>
    </lineage>
</organism>
<comment type="caution">
    <text evidence="3">The sequence shown here is derived from an EMBL/GenBank/DDBJ whole genome shotgun (WGS) entry which is preliminary data.</text>
</comment>
<name>A0A843SLN1_9BURK</name>
<dbReference type="Proteomes" id="UP000444318">
    <property type="component" value="Unassembled WGS sequence"/>
</dbReference>
<dbReference type="Pfam" id="PF20249">
    <property type="entry name" value="VasX_N"/>
    <property type="match status" value="1"/>
</dbReference>
<evidence type="ECO:0000313" key="4">
    <source>
        <dbReference type="Proteomes" id="UP000444318"/>
    </source>
</evidence>
<accession>A0A843SLN1</accession>
<evidence type="ECO:0000259" key="2">
    <source>
        <dbReference type="Pfam" id="PF20249"/>
    </source>
</evidence>
<protein>
    <recommendedName>
        <fullName evidence="2">Toxin VasX N-terminal region domain-containing protein</fullName>
    </recommendedName>
</protein>
<dbReference type="AlphaFoldDB" id="A0A843SLN1"/>
<dbReference type="RefSeq" id="WP_152808259.1">
    <property type="nucleotide sequence ID" value="NZ_WHUF01000007.1"/>
</dbReference>
<proteinExistence type="predicted"/>
<dbReference type="CDD" id="cd20707">
    <property type="entry name" value="MIX_III"/>
    <property type="match status" value="1"/>
</dbReference>
<dbReference type="NCBIfam" id="NF041559">
    <property type="entry name" value="BTH_I2691_fam"/>
    <property type="match status" value="1"/>
</dbReference>
<sequence>MACTNPQNPNCVNCNKSGLAILPVRYAVVPNHVDATLPAPLGNKVSDVKLGQHKYALRALRQGYIYVFHEKHPRGSQITWEVYSVTEAGTLWKQLSPSAITPALEEPSCSRSGHNIPASVITIEAPEKCKRVWIAFSEHAWSAETFKDFASDSKLRDRRMQTFLPATWITAGGYRHGLPATQANIEQVLEYKPGFNPASLNGAALPAISEASGVHKQSRLAMQSTRYKAVARTKQSEPLVKLMQQISQNKGKDHPPVMIALWDAVGITHELNGFRNDTAGWVEKYNAERDQQVSAMMSIVGLKQALAKRAGDSVDDFQKQAIDNSTFKGDTQQRRLNAAKLPPDQRARELEVCNIFDDWKARKVPTSLFAMRLNEANFMKEPQRSIEIGRIKQEANDMLARRDKNAAQNIDDARNGAWGRYEDQLADAGAGQKQYQVFKERYDTFLAAVDKLMNERTIDLVAWLESKYLINAFTEFHGNSVEDGIVFDDQIGCAVFGINSSQSGQAKLDAWVKEIKATETNLLWRAIALNQTEGMQEITAFLQEVQKHAEEKTPGGKLDWTTTVPKTLKAFVDTHKKFASMNSSNTDAASASGSKAFGIKLKSINARGSDLLMMTIGDKIFKQFRLFGLADFAAEKMMQYLFSIRALVPSTVAVELIRAQVAGDPQLRREQLQALRESRRLVAQGTPPKVTKETETLRNAWKKFNETSAKAPNAMRDSRLALLIMLIEGVNFSKLLNDCIEKNDGKSWWSLAASGMTISSALFDVASVGVKAIAKGGGDNLTYQQLKLYGGVLSSAAAAITVGIDGYTAKAKSAQGEKFLALLYGAKALVGGAGVALTAATTFTYSAPLIARLTGTAALSTGAKVIGERAAAIIATRILFMSAGGWITVAGFTIQIIIWIYSKDDLQIWCELCVFGKNTAAKDAYKSTKEQTTALEKALVGMGMAQEKIKSKEEIELETKKILALPRPTVEEMLLHD</sequence>
<evidence type="ECO:0000256" key="1">
    <source>
        <dbReference type="SAM" id="Phobius"/>
    </source>
</evidence>
<feature type="domain" description="Toxin VasX N-terminal region" evidence="2">
    <location>
        <begin position="11"/>
        <end position="168"/>
    </location>
</feature>
<keyword evidence="1" id="KW-0812">Transmembrane</keyword>
<dbReference type="InterPro" id="IPR046864">
    <property type="entry name" value="VasX_N"/>
</dbReference>
<evidence type="ECO:0000313" key="3">
    <source>
        <dbReference type="EMBL" id="MQA22814.1"/>
    </source>
</evidence>
<gene>
    <name evidence="3" type="ORF">GEV01_25155</name>
</gene>
<reference evidence="3 4" key="1">
    <citation type="submission" date="2019-10" db="EMBL/GenBank/DDBJ databases">
        <title>Two novel species isolated from a subtropical stream in China.</title>
        <authorList>
            <person name="Lu H."/>
        </authorList>
    </citation>
    <scope>NUCLEOTIDE SEQUENCE [LARGE SCALE GENOMIC DNA]</scope>
    <source>
        <strain evidence="3 4">FT103W</strain>
    </source>
</reference>
<keyword evidence="4" id="KW-1185">Reference proteome</keyword>
<feature type="transmembrane region" description="Helical" evidence="1">
    <location>
        <begin position="819"/>
        <end position="843"/>
    </location>
</feature>
<keyword evidence="1" id="KW-0472">Membrane</keyword>
<keyword evidence="1" id="KW-1133">Transmembrane helix</keyword>